<feature type="domain" description="Spore germination GerAC-like C-terminal" evidence="8">
    <location>
        <begin position="206"/>
        <end position="340"/>
    </location>
</feature>
<keyword evidence="3" id="KW-0309">Germination</keyword>
<dbReference type="Pfam" id="PF25198">
    <property type="entry name" value="Spore_GerAC_N"/>
    <property type="match status" value="1"/>
</dbReference>
<sequence length="381" mass="43864">MRKALIILLGCIIIFISTNCSYEDINRIMFTTAIIIDVEEEGDTIVYLEVFHAFRSNQTNSEKGERILYKTEGRTIRECFISLAQSSSQKIDFSQNKVILFTERVAEVGISEYLDFLVRDQEFILRPYVAILRGDPIEFIELPIKQNEYIGLFLFDIFDRPLAFLTPRHLQIYQLINQREMGKNVTYITSVRSDKNPLQDKISKDEVAILENDKLVTFIEAEEKRGMAFMLNSANKGMLNVPHPQIEGNFVVVEILSSKTKTNVYFDGESIQLKKSINTRITLDAAQGGIILDEEIINYIQRETEKNITNKCHMVFNKFKELEVDALQVQEVFKRRYPTADVENAITITNLEVETTVFLEGSSGLTDFNTQHMQKGSHNIR</sequence>
<keyword evidence="4" id="KW-0732">Signal</keyword>
<organism evidence="10 11">
    <name type="scientific">Alkaliphilus peptidifermentans DSM 18978</name>
    <dbReference type="NCBI Taxonomy" id="1120976"/>
    <lineage>
        <taxon>Bacteria</taxon>
        <taxon>Bacillati</taxon>
        <taxon>Bacillota</taxon>
        <taxon>Clostridia</taxon>
        <taxon>Peptostreptococcales</taxon>
        <taxon>Natronincolaceae</taxon>
        <taxon>Alkaliphilus</taxon>
    </lineage>
</organism>
<evidence type="ECO:0000259" key="9">
    <source>
        <dbReference type="Pfam" id="PF25198"/>
    </source>
</evidence>
<dbReference type="STRING" id="1120976.SAMN03080606_00789"/>
<keyword evidence="7" id="KW-0449">Lipoprotein</keyword>
<dbReference type="NCBIfam" id="TIGR02887">
    <property type="entry name" value="spore_ger_x_C"/>
    <property type="match status" value="1"/>
</dbReference>
<dbReference type="Pfam" id="PF05504">
    <property type="entry name" value="Spore_GerAC"/>
    <property type="match status" value="1"/>
</dbReference>
<evidence type="ECO:0000313" key="11">
    <source>
        <dbReference type="Proteomes" id="UP000198636"/>
    </source>
</evidence>
<comment type="subcellular location">
    <subcellularLocation>
        <location evidence="1">Membrane</location>
        <topology evidence="1">Lipid-anchor</topology>
    </subcellularLocation>
</comment>
<dbReference type="PANTHER" id="PTHR35789">
    <property type="entry name" value="SPORE GERMINATION PROTEIN B3"/>
    <property type="match status" value="1"/>
</dbReference>
<evidence type="ECO:0000256" key="3">
    <source>
        <dbReference type="ARBA" id="ARBA00022544"/>
    </source>
</evidence>
<feature type="domain" description="Spore germination protein N-terminal" evidence="9">
    <location>
        <begin position="22"/>
        <end position="177"/>
    </location>
</feature>
<accession>A0A1G5CWR9</accession>
<proteinExistence type="inferred from homology"/>
<dbReference type="InterPro" id="IPR046953">
    <property type="entry name" value="Spore_GerAC-like_C"/>
</dbReference>
<dbReference type="InterPro" id="IPR038501">
    <property type="entry name" value="Spore_GerAC_C_sf"/>
</dbReference>
<gene>
    <name evidence="10" type="ORF">SAMN03080606_00789</name>
</gene>
<comment type="similarity">
    <text evidence="2">Belongs to the GerABKC lipoprotein family.</text>
</comment>
<dbReference type="Proteomes" id="UP000198636">
    <property type="component" value="Unassembled WGS sequence"/>
</dbReference>
<keyword evidence="11" id="KW-1185">Reference proteome</keyword>
<name>A0A1G5CWR9_9FIRM</name>
<evidence type="ECO:0000256" key="4">
    <source>
        <dbReference type="ARBA" id="ARBA00022729"/>
    </source>
</evidence>
<evidence type="ECO:0000256" key="6">
    <source>
        <dbReference type="ARBA" id="ARBA00023139"/>
    </source>
</evidence>
<evidence type="ECO:0000313" key="10">
    <source>
        <dbReference type="EMBL" id="SCY06688.1"/>
    </source>
</evidence>
<keyword evidence="6" id="KW-0564">Palmitate</keyword>
<reference evidence="10 11" key="1">
    <citation type="submission" date="2016-10" db="EMBL/GenBank/DDBJ databases">
        <authorList>
            <person name="de Groot N.N."/>
        </authorList>
    </citation>
    <scope>NUCLEOTIDE SEQUENCE [LARGE SCALE GENOMIC DNA]</scope>
    <source>
        <strain evidence="10 11">DSM 18978</strain>
    </source>
</reference>
<evidence type="ECO:0000256" key="1">
    <source>
        <dbReference type="ARBA" id="ARBA00004635"/>
    </source>
</evidence>
<dbReference type="Gene3D" id="3.30.300.210">
    <property type="entry name" value="Nutrient germinant receptor protein C, domain 3"/>
    <property type="match status" value="1"/>
</dbReference>
<dbReference type="GO" id="GO:0016020">
    <property type="term" value="C:membrane"/>
    <property type="evidence" value="ECO:0007669"/>
    <property type="project" value="UniProtKB-SubCell"/>
</dbReference>
<dbReference type="PANTHER" id="PTHR35789:SF1">
    <property type="entry name" value="SPORE GERMINATION PROTEIN B3"/>
    <property type="match status" value="1"/>
</dbReference>
<evidence type="ECO:0000256" key="5">
    <source>
        <dbReference type="ARBA" id="ARBA00023136"/>
    </source>
</evidence>
<evidence type="ECO:0000259" key="8">
    <source>
        <dbReference type="Pfam" id="PF05504"/>
    </source>
</evidence>
<dbReference type="GO" id="GO:0009847">
    <property type="term" value="P:spore germination"/>
    <property type="evidence" value="ECO:0007669"/>
    <property type="project" value="InterPro"/>
</dbReference>
<dbReference type="EMBL" id="FMUS01000003">
    <property type="protein sequence ID" value="SCY06688.1"/>
    <property type="molecule type" value="Genomic_DNA"/>
</dbReference>
<evidence type="ECO:0000256" key="7">
    <source>
        <dbReference type="ARBA" id="ARBA00023288"/>
    </source>
</evidence>
<protein>
    <submittedName>
        <fullName evidence="10">Germination protein, Ger(X)C family</fullName>
    </submittedName>
</protein>
<dbReference type="OrthoDB" id="1880153at2"/>
<dbReference type="RefSeq" id="WP_091540187.1">
    <property type="nucleotide sequence ID" value="NZ_FMUS01000003.1"/>
</dbReference>
<dbReference type="InterPro" id="IPR008844">
    <property type="entry name" value="Spore_GerAC-like"/>
</dbReference>
<keyword evidence="5" id="KW-0472">Membrane</keyword>
<dbReference type="AlphaFoldDB" id="A0A1G5CWR9"/>
<dbReference type="InterPro" id="IPR057336">
    <property type="entry name" value="GerAC_N"/>
</dbReference>
<evidence type="ECO:0000256" key="2">
    <source>
        <dbReference type="ARBA" id="ARBA00007886"/>
    </source>
</evidence>